<dbReference type="InterPro" id="IPR014047">
    <property type="entry name" value="Chr_Tranpt_l_chain"/>
</dbReference>
<dbReference type="PANTHER" id="PTHR33567:SF3">
    <property type="entry name" value="CHROMATE ION TRANSPORTER (EUROFUNG)"/>
    <property type="match status" value="1"/>
</dbReference>
<evidence type="ECO:0000256" key="7">
    <source>
        <dbReference type="SAM" id="Phobius"/>
    </source>
</evidence>
<evidence type="ECO:0000256" key="1">
    <source>
        <dbReference type="ARBA" id="ARBA00004651"/>
    </source>
</evidence>
<evidence type="ECO:0000256" key="2">
    <source>
        <dbReference type="ARBA" id="ARBA00005262"/>
    </source>
</evidence>
<dbReference type="PANTHER" id="PTHR33567">
    <property type="entry name" value="CHROMATE ION TRANSPORTER (EUROFUNG)"/>
    <property type="match status" value="1"/>
</dbReference>
<dbReference type="Pfam" id="PF02417">
    <property type="entry name" value="Chromate_transp"/>
    <property type="match status" value="2"/>
</dbReference>
<comment type="subcellular location">
    <subcellularLocation>
        <location evidence="1">Cell membrane</location>
        <topology evidence="1">Multi-pass membrane protein</topology>
    </subcellularLocation>
</comment>
<comment type="caution">
    <text evidence="8">The sequence shown here is derived from an EMBL/GenBank/DDBJ whole genome shotgun (WGS) entry which is preliminary data.</text>
</comment>
<dbReference type="GO" id="GO:0005886">
    <property type="term" value="C:plasma membrane"/>
    <property type="evidence" value="ECO:0007669"/>
    <property type="project" value="UniProtKB-SubCell"/>
</dbReference>
<sequence length="489" mass="56211">MIPSFGETIRFWFRLGWFSFGGPAGQINLMYQTLVEEKKWIDEDQFRHALNYCMFLPGPEAQQLATYLGWILHGTAGGIFAGLFFILPSVFIFIGISIFYFYYGSASLVILFFNGVKPAILSVIFMAFTNLVFKSIKSNGQIFCFLLTSIGILFFSIPYPYLLLFAMFCGFVSFYFNKNNVTLLQHFSFLSNFITRFFRKFTWIGQDFFSPKDNNSQKISFKLKQDRCLKKYENTTSLEKINLQTNLKIKHLEYFEILKQLSRAITIGLILWTLPILWILLFLKKEFLFWKELILFFSKTALITFGGAYAILPSVADFATHQAHWISANEMIDSIAFGESTPGPLVMVLTFVGFLAGANRFGSISYGLLGLLLTAYYTFLPSFILILGGASIVEKSKESDLLKSAFSYVSVCVCGVIFYLTIFFAKSILIEPSTDWELWIQHPLTQTKCFPFFWTVLGVLFLKLKKEYSIFWIFFSGIFFLGIDLIFHL</sequence>
<feature type="transmembrane region" description="Helical" evidence="7">
    <location>
        <begin position="469"/>
        <end position="487"/>
    </location>
</feature>
<name>A0A0E2AZP2_9LEPT</name>
<keyword evidence="3" id="KW-1003">Cell membrane</keyword>
<feature type="transmembrane region" description="Helical" evidence="7">
    <location>
        <begin position="109"/>
        <end position="133"/>
    </location>
</feature>
<evidence type="ECO:0000256" key="6">
    <source>
        <dbReference type="ARBA" id="ARBA00023136"/>
    </source>
</evidence>
<evidence type="ECO:0000256" key="4">
    <source>
        <dbReference type="ARBA" id="ARBA00022692"/>
    </source>
</evidence>
<reference evidence="8 9" key="1">
    <citation type="submission" date="2012-10" db="EMBL/GenBank/DDBJ databases">
        <authorList>
            <person name="Harkins D.M."/>
            <person name="Durkin A.S."/>
            <person name="Brinkac L.M."/>
            <person name="Selengut J.D."/>
            <person name="Sanka R."/>
            <person name="DePew J."/>
            <person name="Purushe J."/>
            <person name="Peacock S.J."/>
            <person name="Thaipadungpanit J."/>
            <person name="Wuthiekanun V.W."/>
            <person name="Day N.P."/>
            <person name="Vinetz J.M."/>
            <person name="Sutton G.G."/>
            <person name="Nelson W.C."/>
            <person name="Fouts D.E."/>
        </authorList>
    </citation>
    <scope>NUCLEOTIDE SEQUENCE [LARGE SCALE GENOMIC DNA]</scope>
    <source>
        <strain evidence="8 9">H1</strain>
    </source>
</reference>
<evidence type="ECO:0000256" key="5">
    <source>
        <dbReference type="ARBA" id="ARBA00022989"/>
    </source>
</evidence>
<dbReference type="PIRSF" id="PIRSF004810">
    <property type="entry name" value="ChrA"/>
    <property type="match status" value="1"/>
</dbReference>
<gene>
    <name evidence="8" type="ORF">LEP1GSC081_0864</name>
</gene>
<comment type="similarity">
    <text evidence="2">Belongs to the chromate ion transporter (CHR) (TC 2.A.51) family.</text>
</comment>
<dbReference type="Proteomes" id="UP000006253">
    <property type="component" value="Unassembled WGS sequence"/>
</dbReference>
<dbReference type="RefSeq" id="WP_004766514.1">
    <property type="nucleotide sequence ID" value="NZ_AHMY02000056.1"/>
</dbReference>
<feature type="transmembrane region" description="Helical" evidence="7">
    <location>
        <begin position="445"/>
        <end position="462"/>
    </location>
</feature>
<accession>A0A0E2AZP2</accession>
<keyword evidence="4 7" id="KW-0812">Transmembrane</keyword>
<dbReference type="InterPro" id="IPR003370">
    <property type="entry name" value="Chromate_transpt"/>
</dbReference>
<feature type="transmembrane region" description="Helical" evidence="7">
    <location>
        <begin position="405"/>
        <end position="425"/>
    </location>
</feature>
<evidence type="ECO:0000256" key="3">
    <source>
        <dbReference type="ARBA" id="ARBA00022475"/>
    </source>
</evidence>
<feature type="transmembrane region" description="Helical" evidence="7">
    <location>
        <begin position="145"/>
        <end position="176"/>
    </location>
</feature>
<feature type="transmembrane region" description="Helical" evidence="7">
    <location>
        <begin position="364"/>
        <end position="393"/>
    </location>
</feature>
<feature type="transmembrane region" description="Helical" evidence="7">
    <location>
        <begin position="293"/>
        <end position="312"/>
    </location>
</feature>
<evidence type="ECO:0000313" key="8">
    <source>
        <dbReference type="EMBL" id="EKO14336.1"/>
    </source>
</evidence>
<organism evidence="8 9">
    <name type="scientific">Leptospira kirschneri str. H1</name>
    <dbReference type="NCBI Taxonomy" id="1049966"/>
    <lineage>
        <taxon>Bacteria</taxon>
        <taxon>Pseudomonadati</taxon>
        <taxon>Spirochaetota</taxon>
        <taxon>Spirochaetia</taxon>
        <taxon>Leptospirales</taxon>
        <taxon>Leptospiraceae</taxon>
        <taxon>Leptospira</taxon>
    </lineage>
</organism>
<proteinExistence type="inferred from homology"/>
<dbReference type="AlphaFoldDB" id="A0A0E2AZP2"/>
<keyword evidence="6 7" id="KW-0472">Membrane</keyword>
<evidence type="ECO:0000313" key="9">
    <source>
        <dbReference type="Proteomes" id="UP000006253"/>
    </source>
</evidence>
<dbReference type="EMBL" id="AHMY02000056">
    <property type="protein sequence ID" value="EKO14336.1"/>
    <property type="molecule type" value="Genomic_DNA"/>
</dbReference>
<feature type="transmembrane region" description="Helical" evidence="7">
    <location>
        <begin position="79"/>
        <end position="103"/>
    </location>
</feature>
<keyword evidence="5 7" id="KW-1133">Transmembrane helix</keyword>
<protein>
    <submittedName>
        <fullName evidence="8">Chromate transport protein</fullName>
    </submittedName>
</protein>
<feature type="transmembrane region" description="Helical" evidence="7">
    <location>
        <begin position="261"/>
        <end position="281"/>
    </location>
</feature>
<dbReference type="GO" id="GO:0015109">
    <property type="term" value="F:chromate transmembrane transporter activity"/>
    <property type="evidence" value="ECO:0007669"/>
    <property type="project" value="InterPro"/>
</dbReference>